<reference evidence="2" key="2">
    <citation type="journal article" date="2015" name="Data Brief">
        <title>Shoot transcriptome of the giant reed, Arundo donax.</title>
        <authorList>
            <person name="Barrero R.A."/>
            <person name="Guerrero F.D."/>
            <person name="Moolhuijzen P."/>
            <person name="Goolsby J.A."/>
            <person name="Tidwell J."/>
            <person name="Bellgard S.E."/>
            <person name="Bellgard M.I."/>
        </authorList>
    </citation>
    <scope>NUCLEOTIDE SEQUENCE</scope>
    <source>
        <tissue evidence="2">Shoot tissue taken approximately 20 cm above the soil surface</tissue>
    </source>
</reference>
<evidence type="ECO:0000256" key="1">
    <source>
        <dbReference type="SAM" id="MobiDB-lite"/>
    </source>
</evidence>
<feature type="region of interest" description="Disordered" evidence="1">
    <location>
        <begin position="1"/>
        <end position="68"/>
    </location>
</feature>
<sequence>MPPLISPRPCGAVAPLPQQPQPPEPCRLRHPPPPPAVLAGKRASMRRSQGASRPRVRRDAATSPTPPG</sequence>
<dbReference type="EMBL" id="GBRH01169027">
    <property type="protein sequence ID" value="JAE28869.1"/>
    <property type="molecule type" value="Transcribed_RNA"/>
</dbReference>
<name>A0A0A9GZA1_ARUDO</name>
<proteinExistence type="predicted"/>
<dbReference type="AlphaFoldDB" id="A0A0A9GZA1"/>
<accession>A0A0A9GZA1</accession>
<protein>
    <submittedName>
        <fullName evidence="2">Uncharacterized protein</fullName>
    </submittedName>
</protein>
<reference evidence="2" key="1">
    <citation type="submission" date="2014-09" db="EMBL/GenBank/DDBJ databases">
        <authorList>
            <person name="Magalhaes I.L.F."/>
            <person name="Oliveira U."/>
            <person name="Santos F.R."/>
            <person name="Vidigal T.H.D.A."/>
            <person name="Brescovit A.D."/>
            <person name="Santos A.J."/>
        </authorList>
    </citation>
    <scope>NUCLEOTIDE SEQUENCE</scope>
    <source>
        <tissue evidence="2">Shoot tissue taken approximately 20 cm above the soil surface</tissue>
    </source>
</reference>
<organism evidence="2">
    <name type="scientific">Arundo donax</name>
    <name type="common">Giant reed</name>
    <name type="synonym">Donax arundinaceus</name>
    <dbReference type="NCBI Taxonomy" id="35708"/>
    <lineage>
        <taxon>Eukaryota</taxon>
        <taxon>Viridiplantae</taxon>
        <taxon>Streptophyta</taxon>
        <taxon>Embryophyta</taxon>
        <taxon>Tracheophyta</taxon>
        <taxon>Spermatophyta</taxon>
        <taxon>Magnoliopsida</taxon>
        <taxon>Liliopsida</taxon>
        <taxon>Poales</taxon>
        <taxon>Poaceae</taxon>
        <taxon>PACMAD clade</taxon>
        <taxon>Arundinoideae</taxon>
        <taxon>Arundineae</taxon>
        <taxon>Arundo</taxon>
    </lineage>
</organism>
<evidence type="ECO:0000313" key="2">
    <source>
        <dbReference type="EMBL" id="JAE28869.1"/>
    </source>
</evidence>
<feature type="compositionally biased region" description="Pro residues" evidence="1">
    <location>
        <begin position="17"/>
        <end position="36"/>
    </location>
</feature>